<comment type="caution">
    <text evidence="1">The sequence shown here is derived from an EMBL/GenBank/DDBJ whole genome shotgun (WGS) entry which is preliminary data.</text>
</comment>
<dbReference type="AlphaFoldDB" id="A0AAW3RF02"/>
<name>A0AAW3RF02_LACPN</name>
<dbReference type="EMBL" id="LUXO01000033">
    <property type="protein sequence ID" value="KZV02289.1"/>
    <property type="molecule type" value="Genomic_DNA"/>
</dbReference>
<gene>
    <name evidence="1" type="ORF">NAB2_2909</name>
</gene>
<accession>A0AAW3RF02</accession>
<organism evidence="1 2">
    <name type="scientific">Lactiplantibacillus plantarum</name>
    <name type="common">Lactobacillus plantarum</name>
    <dbReference type="NCBI Taxonomy" id="1590"/>
    <lineage>
        <taxon>Bacteria</taxon>
        <taxon>Bacillati</taxon>
        <taxon>Bacillota</taxon>
        <taxon>Bacilli</taxon>
        <taxon>Lactobacillales</taxon>
        <taxon>Lactobacillaceae</taxon>
        <taxon>Lactiplantibacillus</taxon>
    </lineage>
</organism>
<dbReference type="Proteomes" id="UP000076872">
    <property type="component" value="Unassembled WGS sequence"/>
</dbReference>
<protein>
    <submittedName>
        <fullName evidence="1">YaaA</fullName>
    </submittedName>
</protein>
<reference evidence="1 2" key="1">
    <citation type="submission" date="2016-03" db="EMBL/GenBank/DDBJ databases">
        <title>Comparative genomics of 54 Lactobacillus plantarum strains reveals genomic uncoupling from niche constraints.</title>
        <authorList>
            <person name="Martino M.E."/>
        </authorList>
    </citation>
    <scope>NUCLEOTIDE SEQUENCE [LARGE SCALE GENOMIC DNA]</scope>
    <source>
        <strain evidence="1 2">NAB2</strain>
    </source>
</reference>
<sequence length="38" mass="4643">MAEHQIDDVTAIRTFDHPDYQFDEKRSTANRFVFIYQH</sequence>
<proteinExistence type="predicted"/>
<evidence type="ECO:0000313" key="2">
    <source>
        <dbReference type="Proteomes" id="UP000076872"/>
    </source>
</evidence>
<evidence type="ECO:0000313" key="1">
    <source>
        <dbReference type="EMBL" id="KZV02289.1"/>
    </source>
</evidence>